<evidence type="ECO:0000313" key="1">
    <source>
        <dbReference type="EMBL" id="ATL70164.1"/>
    </source>
</evidence>
<dbReference type="EMBL" id="CP023778">
    <property type="protein sequence ID" value="ATL70164.1"/>
    <property type="molecule type" value="Genomic_DNA"/>
</dbReference>
<gene>
    <name evidence="1" type="ORF">CRH09_32255</name>
</gene>
<name>A0A291RSF9_9NOCA</name>
<reference evidence="1 2" key="1">
    <citation type="submission" date="2017-10" db="EMBL/GenBank/DDBJ databases">
        <title>Comparative genomics between pathogenic Norcardia.</title>
        <authorList>
            <person name="Zeng L."/>
        </authorList>
    </citation>
    <scope>NUCLEOTIDE SEQUENCE [LARGE SCALE GENOMIC DNA]</scope>
    <source>
        <strain evidence="1 2">NC_YFY_NT001</strain>
    </source>
</reference>
<accession>A0A291RSF9</accession>
<protein>
    <submittedName>
        <fullName evidence="1">Uncharacterized protein</fullName>
    </submittedName>
</protein>
<sequence length="99" mass="10630">MNAEVPSHRFFDPVPGLSGQNAAAFAHNSDRLVRHLFDVGLQLHTLRAVFELVDATSEQIHEASDTVGSVLVDLDMLLRDVGLAMLALNSAATTTGCRS</sequence>
<dbReference type="Proteomes" id="UP000221961">
    <property type="component" value="Chromosome"/>
</dbReference>
<proteinExistence type="predicted"/>
<organism evidence="1 2">
    <name type="scientific">Nocardia terpenica</name>
    <dbReference type="NCBI Taxonomy" id="455432"/>
    <lineage>
        <taxon>Bacteria</taxon>
        <taxon>Bacillati</taxon>
        <taxon>Actinomycetota</taxon>
        <taxon>Actinomycetes</taxon>
        <taxon>Mycobacteriales</taxon>
        <taxon>Nocardiaceae</taxon>
        <taxon>Nocardia</taxon>
    </lineage>
</organism>
<evidence type="ECO:0000313" key="2">
    <source>
        <dbReference type="Proteomes" id="UP000221961"/>
    </source>
</evidence>
<dbReference type="KEGG" id="ntp:CRH09_32255"/>
<dbReference type="AlphaFoldDB" id="A0A291RSF9"/>